<gene>
    <name evidence="3" type="ORF">JKP88DRAFT_300926</name>
</gene>
<organism evidence="3 4">
    <name type="scientific">Tribonema minus</name>
    <dbReference type="NCBI Taxonomy" id="303371"/>
    <lineage>
        <taxon>Eukaryota</taxon>
        <taxon>Sar</taxon>
        <taxon>Stramenopiles</taxon>
        <taxon>Ochrophyta</taxon>
        <taxon>PX clade</taxon>
        <taxon>Xanthophyceae</taxon>
        <taxon>Tribonematales</taxon>
        <taxon>Tribonemataceae</taxon>
        <taxon>Tribonema</taxon>
    </lineage>
</organism>
<keyword evidence="2" id="KW-0812">Transmembrane</keyword>
<protein>
    <submittedName>
        <fullName evidence="3">Uncharacterized protein</fullName>
    </submittedName>
</protein>
<dbReference type="OrthoDB" id="191680at2759"/>
<dbReference type="AlphaFoldDB" id="A0A835ZFP8"/>
<keyword evidence="2" id="KW-1133">Transmembrane helix</keyword>
<sequence length="370" mass="38236">MQWAGRYSGVALLGVLSVLLAAGKGINHHMGHVPLLRRLTVPPAVVAGLLGCFLFHTIGKQFPTELENSVEERMGDVVVNLINLCFAGLALGFGAAKTYVPHTRAILMGIWHEALPMLLYSQVLLWGQSCVALMVGALFSAHNPAVTPYLGALRKGGGAGGAADAHDIVRQADAVGLMVSLAASVAVMTWNSMSTLRRGKGGKGGGRRGDSAGGGRARQQRHREHFDRDAPAKGGARGADRGIRAAGSAREATWGQSGAATGNAQLSAPLLEGLPSWDSQGDDWAGLLLPTDSAGGDSLHTPLLRWHPKRAVVSAVTVPKTTTLEPVTLVFAVEPPQLRSAADAAANDGARRSDSTSASGGGSACSSSAQ</sequence>
<comment type="caution">
    <text evidence="3">The sequence shown here is derived from an EMBL/GenBank/DDBJ whole genome shotgun (WGS) entry which is preliminary data.</text>
</comment>
<reference evidence="3" key="1">
    <citation type="submission" date="2021-02" db="EMBL/GenBank/DDBJ databases">
        <title>First Annotated Genome of the Yellow-green Alga Tribonema minus.</title>
        <authorList>
            <person name="Mahan K.M."/>
        </authorList>
    </citation>
    <scope>NUCLEOTIDE SEQUENCE</scope>
    <source>
        <strain evidence="3">UTEX B ZZ1240</strain>
    </source>
</reference>
<keyword evidence="4" id="KW-1185">Reference proteome</keyword>
<feature type="transmembrane region" description="Helical" evidence="2">
    <location>
        <begin position="6"/>
        <end position="27"/>
    </location>
</feature>
<evidence type="ECO:0000256" key="2">
    <source>
        <dbReference type="SAM" id="Phobius"/>
    </source>
</evidence>
<proteinExistence type="predicted"/>
<feature type="region of interest" description="Disordered" evidence="1">
    <location>
        <begin position="196"/>
        <end position="260"/>
    </location>
</feature>
<name>A0A835ZFP8_9STRA</name>
<feature type="transmembrane region" description="Helical" evidence="2">
    <location>
        <begin position="39"/>
        <end position="58"/>
    </location>
</feature>
<evidence type="ECO:0000256" key="1">
    <source>
        <dbReference type="SAM" id="MobiDB-lite"/>
    </source>
</evidence>
<feature type="transmembrane region" description="Helical" evidence="2">
    <location>
        <begin position="78"/>
        <end position="96"/>
    </location>
</feature>
<feature type="compositionally biased region" description="Low complexity" evidence="1">
    <location>
        <begin position="339"/>
        <end position="348"/>
    </location>
</feature>
<dbReference type="Proteomes" id="UP000664859">
    <property type="component" value="Unassembled WGS sequence"/>
</dbReference>
<dbReference type="EMBL" id="JAFCMP010000046">
    <property type="protein sequence ID" value="KAG5189649.1"/>
    <property type="molecule type" value="Genomic_DNA"/>
</dbReference>
<feature type="region of interest" description="Disordered" evidence="1">
    <location>
        <begin position="338"/>
        <end position="370"/>
    </location>
</feature>
<accession>A0A835ZFP8</accession>
<keyword evidence="2" id="KW-0472">Membrane</keyword>
<evidence type="ECO:0000313" key="4">
    <source>
        <dbReference type="Proteomes" id="UP000664859"/>
    </source>
</evidence>
<evidence type="ECO:0000313" key="3">
    <source>
        <dbReference type="EMBL" id="KAG5189649.1"/>
    </source>
</evidence>